<evidence type="ECO:0000313" key="2">
    <source>
        <dbReference type="EMBL" id="KAF9074055.1"/>
    </source>
</evidence>
<reference evidence="2" key="1">
    <citation type="submission" date="2020-11" db="EMBL/GenBank/DDBJ databases">
        <authorList>
            <consortium name="DOE Joint Genome Institute"/>
            <person name="Ahrendt S."/>
            <person name="Riley R."/>
            <person name="Andreopoulos W."/>
            <person name="Labutti K."/>
            <person name="Pangilinan J."/>
            <person name="Ruiz-Duenas F.J."/>
            <person name="Barrasa J.M."/>
            <person name="Sanchez-Garcia M."/>
            <person name="Camarero S."/>
            <person name="Miyauchi S."/>
            <person name="Serrano A."/>
            <person name="Linde D."/>
            <person name="Babiker R."/>
            <person name="Drula E."/>
            <person name="Ayuso-Fernandez I."/>
            <person name="Pacheco R."/>
            <person name="Padilla G."/>
            <person name="Ferreira P."/>
            <person name="Barriuso J."/>
            <person name="Kellner H."/>
            <person name="Castanera R."/>
            <person name="Alfaro M."/>
            <person name="Ramirez L."/>
            <person name="Pisabarro A.G."/>
            <person name="Kuo A."/>
            <person name="Tritt A."/>
            <person name="Lipzen A."/>
            <person name="He G."/>
            <person name="Yan M."/>
            <person name="Ng V."/>
            <person name="Cullen D."/>
            <person name="Martin F."/>
            <person name="Rosso M.-N."/>
            <person name="Henrissat B."/>
            <person name="Hibbett D."/>
            <person name="Martinez A.T."/>
            <person name="Grigoriev I.V."/>
        </authorList>
    </citation>
    <scope>NUCLEOTIDE SEQUENCE</scope>
    <source>
        <strain evidence="2">AH 40177</strain>
    </source>
</reference>
<dbReference type="EMBL" id="JADNRY010000015">
    <property type="protein sequence ID" value="KAF9074055.1"/>
    <property type="molecule type" value="Genomic_DNA"/>
</dbReference>
<keyword evidence="3" id="KW-1185">Reference proteome</keyword>
<keyword evidence="1" id="KW-0732">Signal</keyword>
<comment type="caution">
    <text evidence="2">The sequence shown here is derived from an EMBL/GenBank/DDBJ whole genome shotgun (WGS) entry which is preliminary data.</text>
</comment>
<accession>A0A9P5UBF4</accession>
<evidence type="ECO:0000256" key="1">
    <source>
        <dbReference type="SAM" id="SignalP"/>
    </source>
</evidence>
<proteinExistence type="predicted"/>
<feature type="signal peptide" evidence="1">
    <location>
        <begin position="1"/>
        <end position="32"/>
    </location>
</feature>
<dbReference type="Proteomes" id="UP000772434">
    <property type="component" value="Unassembled WGS sequence"/>
</dbReference>
<sequence>MLKMISISYSKLTWISVLICTSLFASIAQVNSTPLPAGGPSDPTAKLATDLAKVSLNPSLKLKVVNFNTAYEYVSLVVGDFVIGGVFNPESEVYGLKGNLIRNEADESTGKIQLIPFDEKPTFSHPNGYEADLQKLVREVTIPNRAAGQWGGNCVDYVHKVLEEMVKDHMLKEIPKEFTDWSKKNYMRIFKNTLGGVYK</sequence>
<organism evidence="2 3">
    <name type="scientific">Rhodocollybia butyracea</name>
    <dbReference type="NCBI Taxonomy" id="206335"/>
    <lineage>
        <taxon>Eukaryota</taxon>
        <taxon>Fungi</taxon>
        <taxon>Dikarya</taxon>
        <taxon>Basidiomycota</taxon>
        <taxon>Agaricomycotina</taxon>
        <taxon>Agaricomycetes</taxon>
        <taxon>Agaricomycetidae</taxon>
        <taxon>Agaricales</taxon>
        <taxon>Marasmiineae</taxon>
        <taxon>Omphalotaceae</taxon>
        <taxon>Rhodocollybia</taxon>
    </lineage>
</organism>
<protein>
    <submittedName>
        <fullName evidence="2">Uncharacterized protein</fullName>
    </submittedName>
</protein>
<name>A0A9P5UBF4_9AGAR</name>
<feature type="chain" id="PRO_5040387918" evidence="1">
    <location>
        <begin position="33"/>
        <end position="199"/>
    </location>
</feature>
<dbReference type="AlphaFoldDB" id="A0A9P5UBF4"/>
<evidence type="ECO:0000313" key="3">
    <source>
        <dbReference type="Proteomes" id="UP000772434"/>
    </source>
</evidence>
<gene>
    <name evidence="2" type="ORF">BDP27DRAFT_1317924</name>
</gene>